<dbReference type="InterPro" id="IPR003611">
    <property type="entry name" value="NUMOD3"/>
</dbReference>
<dbReference type="CDD" id="cd00085">
    <property type="entry name" value="HNHc"/>
    <property type="match status" value="1"/>
</dbReference>
<reference evidence="3" key="1">
    <citation type="journal article" date="2015" name="PLoS ONE">
        <title>Genomic, proteomic and morphological characterization of two novel broad host lytic bacteriophages PhiPD10.3 and PhiPD23.1 infecting pectinolytic Pectobacterium spp. and Dickeya spp.</title>
        <authorList>
            <person name="Czajkowski R."/>
            <person name="Ozymko Z."/>
            <person name="de Jager V."/>
            <person name="Siwinska J."/>
            <person name="Smolarska A."/>
            <person name="Ossowicki A."/>
            <person name="Narajczyk M."/>
            <person name="Lojkowska E."/>
        </authorList>
    </citation>
    <scope>NUCLEOTIDE SEQUENCE</scope>
</reference>
<organism evidence="3">
    <name type="scientific">Dickeya phage phiDP10.3</name>
    <dbReference type="NCBI Taxonomy" id="1542132"/>
    <lineage>
        <taxon>Viruses</taxon>
        <taxon>Duplodnaviria</taxon>
        <taxon>Heunggongvirae</taxon>
        <taxon>Uroviricota</taxon>
        <taxon>Caudoviricetes</taxon>
        <taxon>Pantevenvirales</taxon>
        <taxon>Ackermannviridae</taxon>
        <taxon>Aglimvirinae</taxon>
    </lineage>
</organism>
<dbReference type="InterPro" id="IPR003615">
    <property type="entry name" value="HNH_nuc"/>
</dbReference>
<protein>
    <submittedName>
        <fullName evidence="3">NUMOD3 motif family protein</fullName>
    </submittedName>
</protein>
<evidence type="ECO:0000256" key="1">
    <source>
        <dbReference type="SAM" id="MobiDB-lite"/>
    </source>
</evidence>
<feature type="region of interest" description="Disordered" evidence="1">
    <location>
        <begin position="94"/>
        <end position="114"/>
    </location>
</feature>
<dbReference type="GO" id="GO:0003677">
    <property type="term" value="F:DNA binding"/>
    <property type="evidence" value="ECO:0007669"/>
    <property type="project" value="InterPro"/>
</dbReference>
<evidence type="ECO:0000313" key="3">
    <source>
        <dbReference type="EMBL" id="AIM51608.1"/>
    </source>
</evidence>
<gene>
    <name evidence="3" type="ORF">HQ82_0086</name>
</gene>
<dbReference type="Pfam" id="PF07460">
    <property type="entry name" value="NUMOD3"/>
    <property type="match status" value="1"/>
</dbReference>
<name>A0A140XAV3_9CAUD</name>
<dbReference type="EMBL" id="KM209270">
    <property type="protein sequence ID" value="AIM51608.1"/>
    <property type="molecule type" value="Genomic_DNA"/>
</dbReference>
<feature type="domain" description="Nuclease associated modular" evidence="2">
    <location>
        <begin position="97"/>
        <end position="108"/>
    </location>
</feature>
<evidence type="ECO:0000259" key="2">
    <source>
        <dbReference type="Pfam" id="PF07460"/>
    </source>
</evidence>
<accession>A0A140XAV3</accession>
<proteinExistence type="predicted"/>
<sequence length="200" mass="23267">MNYTKIYDAIVVNALQRNQFEGMEVHHILPRCVGGDDGDSNLVKLTRKEHFVCHRLLAKTGGKAALSFTMMKNRSNSKTSREYSLRRESVVSSHREYRHSDETRKKMSGWKHTDEAKRNISDKCNNKGKSPWEVTNANTEMWKLAGDVYDSWLKGNGYVKLMREFPLLSQMTSQTMTRKFKSGWIPRKDQSWVEWLSDAE</sequence>